<dbReference type="Gene3D" id="3.40.190.10">
    <property type="entry name" value="Periplasmic binding protein-like II"/>
    <property type="match status" value="2"/>
</dbReference>
<protein>
    <submittedName>
        <fullName evidence="1">ABC-type amino acid transport substrate-binding protein</fullName>
    </submittedName>
</protein>
<keyword evidence="2" id="KW-1185">Reference proteome</keyword>
<dbReference type="Proteomes" id="UP000554837">
    <property type="component" value="Unassembled WGS sequence"/>
</dbReference>
<reference evidence="1 2" key="1">
    <citation type="submission" date="2020-08" db="EMBL/GenBank/DDBJ databases">
        <title>Genomic Encyclopedia of Type Strains, Phase IV (KMG-IV): sequencing the most valuable type-strain genomes for metagenomic binning, comparative biology and taxonomic classification.</title>
        <authorList>
            <person name="Goeker M."/>
        </authorList>
    </citation>
    <scope>NUCLEOTIDE SEQUENCE [LARGE SCALE GENOMIC DNA]</scope>
    <source>
        <strain evidence="1 2">DSM 23958</strain>
    </source>
</reference>
<sequence length="243" mass="26710">MRLLVHARLILMLLLPLTLPTAQARELVFLAPTNHSEPLARFERGQLKSGLLKDLGDALARRTGQNARFLLLPSKRVGAALAAGQADLLCYVMPGWIEGDFHWFEALIPDAGLLVAHPKADLPARLGDLRGRRIGTVLGYHYPELETELGSEFARLDARDTGSNLDRLAAGQTDLAFVERSAFLAYQRRHPQAGLKQAWVVREFSAGCALSKLSAQNPDKIRQAFQALRSSGELARLLAPYGL</sequence>
<dbReference type="EMBL" id="JACHHO010000001">
    <property type="protein sequence ID" value="MBB5203801.1"/>
    <property type="molecule type" value="Genomic_DNA"/>
</dbReference>
<name>A0A840S591_9BURK</name>
<dbReference type="OrthoDB" id="8581336at2"/>
<gene>
    <name evidence="1" type="ORF">HNQ51_001094</name>
</gene>
<accession>A0A840S591</accession>
<dbReference type="PANTHER" id="PTHR35936">
    <property type="entry name" value="MEMBRANE-BOUND LYTIC MUREIN TRANSGLYCOSYLASE F"/>
    <property type="match status" value="1"/>
</dbReference>
<dbReference type="SUPFAM" id="SSF53850">
    <property type="entry name" value="Periplasmic binding protein-like II"/>
    <property type="match status" value="1"/>
</dbReference>
<evidence type="ECO:0000313" key="2">
    <source>
        <dbReference type="Proteomes" id="UP000554837"/>
    </source>
</evidence>
<evidence type="ECO:0000313" key="1">
    <source>
        <dbReference type="EMBL" id="MBB5203801.1"/>
    </source>
</evidence>
<dbReference type="RefSeq" id="WP_138857176.1">
    <property type="nucleotide sequence ID" value="NZ_CP040709.1"/>
</dbReference>
<dbReference type="PANTHER" id="PTHR35936:SF6">
    <property type="entry name" value="AMINO ACID ABC TRANSPORTER SUBSTRATE-BINDING PAAT FAMILY PROTEIN"/>
    <property type="match status" value="1"/>
</dbReference>
<proteinExistence type="predicted"/>
<comment type="caution">
    <text evidence="1">The sequence shown here is derived from an EMBL/GenBank/DDBJ whole genome shotgun (WGS) entry which is preliminary data.</text>
</comment>
<dbReference type="AlphaFoldDB" id="A0A840S591"/>
<organism evidence="1 2">
    <name type="scientific">Inhella inkyongensis</name>
    <dbReference type="NCBI Taxonomy" id="392593"/>
    <lineage>
        <taxon>Bacteria</taxon>
        <taxon>Pseudomonadati</taxon>
        <taxon>Pseudomonadota</taxon>
        <taxon>Betaproteobacteria</taxon>
        <taxon>Burkholderiales</taxon>
        <taxon>Sphaerotilaceae</taxon>
        <taxon>Inhella</taxon>
    </lineage>
</organism>